<dbReference type="AlphaFoldDB" id="A0A7M4DPL3"/>
<keyword evidence="2" id="KW-1185">Reference proteome</keyword>
<dbReference type="Pfam" id="PF22507">
    <property type="entry name" value="DUF6994"/>
    <property type="match status" value="1"/>
</dbReference>
<reference evidence="1 2" key="1">
    <citation type="submission" date="2019-11" db="EMBL/GenBank/DDBJ databases">
        <authorList>
            <person name="Criscuolo A."/>
        </authorList>
    </citation>
    <scope>NUCLEOTIDE SEQUENCE [LARGE SCALE GENOMIC DNA]</scope>
    <source>
        <strain evidence="1">CIP111667</strain>
    </source>
</reference>
<dbReference type="InterPro" id="IPR054263">
    <property type="entry name" value="DUF6994"/>
</dbReference>
<dbReference type="Proteomes" id="UP000419743">
    <property type="component" value="Unassembled WGS sequence"/>
</dbReference>
<evidence type="ECO:0000313" key="1">
    <source>
        <dbReference type="EMBL" id="VZO39407.1"/>
    </source>
</evidence>
<organism evidence="1 2">
    <name type="scientific">Occultella aeris</name>
    <dbReference type="NCBI Taxonomy" id="2761496"/>
    <lineage>
        <taxon>Bacteria</taxon>
        <taxon>Bacillati</taxon>
        <taxon>Actinomycetota</taxon>
        <taxon>Actinomycetes</taxon>
        <taxon>Micrococcales</taxon>
        <taxon>Ruaniaceae</taxon>
        <taxon>Occultella</taxon>
    </lineage>
</organism>
<comment type="caution">
    <text evidence="1">The sequence shown here is derived from an EMBL/GenBank/DDBJ whole genome shotgun (WGS) entry which is preliminary data.</text>
</comment>
<protein>
    <submittedName>
        <fullName evidence="1">Uncharacterized protein</fullName>
    </submittedName>
</protein>
<evidence type="ECO:0000313" key="2">
    <source>
        <dbReference type="Proteomes" id="UP000419743"/>
    </source>
</evidence>
<accession>A0A7M4DPL3</accession>
<gene>
    <name evidence="1" type="ORF">HALOF300_04095</name>
</gene>
<dbReference type="RefSeq" id="WP_197522711.1">
    <property type="nucleotide sequence ID" value="NZ_CACRYJ010000059.1"/>
</dbReference>
<name>A0A7M4DPL3_9MICO</name>
<sequence length="264" mass="30253">MTAAAIDTTFDFRTDAGGKDPDSHSPTLRRYHRMLWSKPLPSGAVFDLVETTPHVYLHHRSSLGEFFLSSDSVMQTFTRWIALKHITTQLPEEQNEYFRTIGYTIGAMMLFPGNRVDGKQTINGARGFNRKIADRMDLTLECIRRHYRTEPSPLAETLHRYDDFFALFEDFRGYVDFFLLQDLVTDDCADVTFFMPFDDFLPPSVPTDLATYLEFRRRSVDFITRRNDRIESVGAARAGWSQHKIAADLGTQQARGRPAPHDGG</sequence>
<dbReference type="EMBL" id="CACRYJ010000059">
    <property type="protein sequence ID" value="VZO39407.1"/>
    <property type="molecule type" value="Genomic_DNA"/>
</dbReference>
<proteinExistence type="predicted"/>